<protein>
    <submittedName>
        <fullName evidence="2">Uncharacterized protein</fullName>
    </submittedName>
</protein>
<dbReference type="EMBL" id="ANIZ01000807">
    <property type="protein sequence ID" value="ETI52393.1"/>
    <property type="molecule type" value="Genomic_DNA"/>
</dbReference>
<evidence type="ECO:0000313" key="2">
    <source>
        <dbReference type="EMBL" id="ETI52393.1"/>
    </source>
</evidence>
<dbReference type="OrthoDB" id="129164at2759"/>
<comment type="caution">
    <text evidence="2">The sequence shown here is derived from an EMBL/GenBank/DDBJ whole genome shotgun (WGS) entry which is preliminary data.</text>
</comment>
<organism evidence="2 3">
    <name type="scientific">Phytophthora nicotianae P1569</name>
    <dbReference type="NCBI Taxonomy" id="1317065"/>
    <lineage>
        <taxon>Eukaryota</taxon>
        <taxon>Sar</taxon>
        <taxon>Stramenopiles</taxon>
        <taxon>Oomycota</taxon>
        <taxon>Peronosporomycetes</taxon>
        <taxon>Peronosporales</taxon>
        <taxon>Peronosporaceae</taxon>
        <taxon>Phytophthora</taxon>
    </lineage>
</organism>
<feature type="region of interest" description="Disordered" evidence="1">
    <location>
        <begin position="40"/>
        <end position="62"/>
    </location>
</feature>
<accession>V9FNQ6</accession>
<dbReference type="HOGENOM" id="CLU_2418005_0_0_1"/>
<evidence type="ECO:0000256" key="1">
    <source>
        <dbReference type="SAM" id="MobiDB-lite"/>
    </source>
</evidence>
<proteinExistence type="predicted"/>
<name>V9FNQ6_PHYNI</name>
<gene>
    <name evidence="2" type="ORF">F443_04430</name>
</gene>
<keyword evidence="3" id="KW-1185">Reference proteome</keyword>
<sequence>MAVVFFEEKPNYAKGAFEPVIDYLAGLNISAFYRALQPRDATTAPHEDSGSDEIVHGGLDSDTVSEIEPADLTDTMGMIREMEQHDHLHYVF</sequence>
<dbReference type="Proteomes" id="UP000018721">
    <property type="component" value="Unassembled WGS sequence"/>
</dbReference>
<feature type="compositionally biased region" description="Basic and acidic residues" evidence="1">
    <location>
        <begin position="45"/>
        <end position="55"/>
    </location>
</feature>
<reference evidence="2 3" key="1">
    <citation type="submission" date="2013-11" db="EMBL/GenBank/DDBJ databases">
        <title>The Genome Sequence of Phytophthora parasitica P1569.</title>
        <authorList>
            <consortium name="The Broad Institute Genomics Platform"/>
            <person name="Russ C."/>
            <person name="Tyler B."/>
            <person name="Panabieres F."/>
            <person name="Shan W."/>
            <person name="Tripathy S."/>
            <person name="Grunwald N."/>
            <person name="Machado M."/>
            <person name="Johnson C.S."/>
            <person name="Arredondo F."/>
            <person name="Hong C."/>
            <person name="Coffey M."/>
            <person name="Young S.K."/>
            <person name="Zeng Q."/>
            <person name="Gargeya S."/>
            <person name="Fitzgerald M."/>
            <person name="Abouelleil A."/>
            <person name="Alvarado L."/>
            <person name="Chapman S.B."/>
            <person name="Gainer-Dewar J."/>
            <person name="Goldberg J."/>
            <person name="Griggs A."/>
            <person name="Gujja S."/>
            <person name="Hansen M."/>
            <person name="Howarth C."/>
            <person name="Imamovic A."/>
            <person name="Ireland A."/>
            <person name="Larimer J."/>
            <person name="McCowan C."/>
            <person name="Murphy C."/>
            <person name="Pearson M."/>
            <person name="Poon T.W."/>
            <person name="Priest M."/>
            <person name="Roberts A."/>
            <person name="Saif S."/>
            <person name="Shea T."/>
            <person name="Sykes S."/>
            <person name="Wortman J."/>
            <person name="Nusbaum C."/>
            <person name="Birren B."/>
        </authorList>
    </citation>
    <scope>NUCLEOTIDE SEQUENCE [LARGE SCALE GENOMIC DNA]</scope>
    <source>
        <strain evidence="2 3">P1569</strain>
    </source>
</reference>
<evidence type="ECO:0000313" key="3">
    <source>
        <dbReference type="Proteomes" id="UP000018721"/>
    </source>
</evidence>
<dbReference type="AlphaFoldDB" id="V9FNQ6"/>